<evidence type="ECO:0000256" key="3">
    <source>
        <dbReference type="ARBA" id="ARBA00022989"/>
    </source>
</evidence>
<evidence type="ECO:0000313" key="6">
    <source>
        <dbReference type="EMBL" id="KAK0514389.1"/>
    </source>
</evidence>
<dbReference type="AlphaFoldDB" id="A0AA39R612"/>
<keyword evidence="4 5" id="KW-0472">Membrane</keyword>
<keyword evidence="2 5" id="KW-0812">Transmembrane</keyword>
<evidence type="ECO:0000256" key="5">
    <source>
        <dbReference type="SAM" id="Phobius"/>
    </source>
</evidence>
<feature type="transmembrane region" description="Helical" evidence="5">
    <location>
        <begin position="200"/>
        <end position="223"/>
    </location>
</feature>
<dbReference type="InterPro" id="IPR051694">
    <property type="entry name" value="Immunoregulatory_rcpt-like"/>
</dbReference>
<evidence type="ECO:0000256" key="2">
    <source>
        <dbReference type="ARBA" id="ARBA00022692"/>
    </source>
</evidence>
<evidence type="ECO:0000256" key="1">
    <source>
        <dbReference type="ARBA" id="ARBA00004167"/>
    </source>
</evidence>
<keyword evidence="7" id="KW-1185">Reference proteome</keyword>
<evidence type="ECO:0000313" key="7">
    <source>
        <dbReference type="Proteomes" id="UP001166286"/>
    </source>
</evidence>
<comment type="caution">
    <text evidence="6">The sequence shown here is derived from an EMBL/GenBank/DDBJ whole genome shotgun (WGS) entry which is preliminary data.</text>
</comment>
<reference evidence="6" key="1">
    <citation type="submission" date="2023-03" db="EMBL/GenBank/DDBJ databases">
        <title>Complete genome of Cladonia borealis.</title>
        <authorList>
            <person name="Park H."/>
        </authorList>
    </citation>
    <scope>NUCLEOTIDE SEQUENCE</scope>
    <source>
        <strain evidence="6">ANT050790</strain>
    </source>
</reference>
<keyword evidence="3 5" id="KW-1133">Transmembrane helix</keyword>
<sequence length="288" mass="31022">MSSPLIQSNAYYYVSSDYYGPSVRLGEGDPNYPDAPGILSLTQEGISSKNWQIFYQDSIYLIRNYNYGAKYQLGIAEDSPTPPALLPASGNLTQQWNMTLWDDGTFRLANMWLGNAQILGIGGQDNIPFPVMTAAQNGVSLQAAPSSTSSSLSTSASTTVVSTPAEITVAATTITAGSVSSSSSPVSSQSTTPRSLSGDAIAGIAVAIVAPTLVAFGLLFFLWRRRRRQRHGLPADQAALGQQQEEDWYPATHEADTRHPAVEMRVSNDKEMMRSCAVEMPGLPMDEE</sequence>
<dbReference type="InterPro" id="IPR035992">
    <property type="entry name" value="Ricin_B-like_lectins"/>
</dbReference>
<organism evidence="6 7">
    <name type="scientific">Cladonia borealis</name>
    <dbReference type="NCBI Taxonomy" id="184061"/>
    <lineage>
        <taxon>Eukaryota</taxon>
        <taxon>Fungi</taxon>
        <taxon>Dikarya</taxon>
        <taxon>Ascomycota</taxon>
        <taxon>Pezizomycotina</taxon>
        <taxon>Lecanoromycetes</taxon>
        <taxon>OSLEUM clade</taxon>
        <taxon>Lecanoromycetidae</taxon>
        <taxon>Lecanorales</taxon>
        <taxon>Lecanorineae</taxon>
        <taxon>Cladoniaceae</taxon>
        <taxon>Cladonia</taxon>
    </lineage>
</organism>
<gene>
    <name evidence="6" type="ORF">JMJ35_003006</name>
</gene>
<dbReference type="GO" id="GO:0016020">
    <property type="term" value="C:membrane"/>
    <property type="evidence" value="ECO:0007669"/>
    <property type="project" value="UniProtKB-SubCell"/>
</dbReference>
<dbReference type="Proteomes" id="UP001166286">
    <property type="component" value="Unassembled WGS sequence"/>
</dbReference>
<dbReference type="PANTHER" id="PTHR15549:SF26">
    <property type="entry name" value="AXIAL BUDDING PATTERN PROTEIN 2-RELATED"/>
    <property type="match status" value="1"/>
</dbReference>
<dbReference type="SUPFAM" id="SSF50370">
    <property type="entry name" value="Ricin B-like lectins"/>
    <property type="match status" value="1"/>
</dbReference>
<evidence type="ECO:0000256" key="4">
    <source>
        <dbReference type="ARBA" id="ARBA00023136"/>
    </source>
</evidence>
<evidence type="ECO:0008006" key="8">
    <source>
        <dbReference type="Google" id="ProtNLM"/>
    </source>
</evidence>
<dbReference type="PANTHER" id="PTHR15549">
    <property type="entry name" value="PAIRED IMMUNOGLOBULIN-LIKE TYPE 2 RECEPTOR"/>
    <property type="match status" value="1"/>
</dbReference>
<dbReference type="EMBL" id="JAFEKC020000005">
    <property type="protein sequence ID" value="KAK0514389.1"/>
    <property type="molecule type" value="Genomic_DNA"/>
</dbReference>
<dbReference type="GO" id="GO:0071944">
    <property type="term" value="C:cell periphery"/>
    <property type="evidence" value="ECO:0007669"/>
    <property type="project" value="UniProtKB-ARBA"/>
</dbReference>
<name>A0AA39R612_9LECA</name>
<comment type="subcellular location">
    <subcellularLocation>
        <location evidence="1">Membrane</location>
        <topology evidence="1">Single-pass membrane protein</topology>
    </subcellularLocation>
</comment>
<proteinExistence type="predicted"/>
<protein>
    <recommendedName>
        <fullName evidence="8">Ricin B lectin domain-containing protein</fullName>
    </recommendedName>
</protein>
<accession>A0AA39R612</accession>